<keyword evidence="5" id="KW-1185">Reference proteome</keyword>
<dbReference type="HOGENOM" id="CLU_000445_69_17_4"/>
<dbReference type="AlphaFoldDB" id="W0SEF6"/>
<dbReference type="KEGG" id="shd:SUTH_01827"/>
<dbReference type="Gene3D" id="3.40.50.2300">
    <property type="match status" value="1"/>
</dbReference>
<dbReference type="Pfam" id="PF00072">
    <property type="entry name" value="Response_reg"/>
    <property type="match status" value="1"/>
</dbReference>
<dbReference type="GO" id="GO:0000160">
    <property type="term" value="P:phosphorelay signal transduction system"/>
    <property type="evidence" value="ECO:0007669"/>
    <property type="project" value="InterPro"/>
</dbReference>
<feature type="modified residue" description="4-aspartylphosphate" evidence="2">
    <location>
        <position position="52"/>
    </location>
</feature>
<evidence type="ECO:0000313" key="5">
    <source>
        <dbReference type="Proteomes" id="UP000031637"/>
    </source>
</evidence>
<dbReference type="PANTHER" id="PTHR44591">
    <property type="entry name" value="STRESS RESPONSE REGULATOR PROTEIN 1"/>
    <property type="match status" value="1"/>
</dbReference>
<proteinExistence type="predicted"/>
<name>W0SEF6_9PROT</name>
<dbReference type="InterPro" id="IPR011006">
    <property type="entry name" value="CheY-like_superfamily"/>
</dbReference>
<dbReference type="InterPro" id="IPR050595">
    <property type="entry name" value="Bact_response_regulator"/>
</dbReference>
<organism evidence="4 5">
    <name type="scientific">Sulfuritalea hydrogenivorans sk43H</name>
    <dbReference type="NCBI Taxonomy" id="1223802"/>
    <lineage>
        <taxon>Bacteria</taxon>
        <taxon>Pseudomonadati</taxon>
        <taxon>Pseudomonadota</taxon>
        <taxon>Betaproteobacteria</taxon>
        <taxon>Nitrosomonadales</taxon>
        <taxon>Sterolibacteriaceae</taxon>
        <taxon>Sulfuritalea</taxon>
    </lineage>
</organism>
<protein>
    <submittedName>
        <fullName evidence="4">Response regulator receiver protein</fullName>
    </submittedName>
</protein>
<gene>
    <name evidence="4" type="ORF">SUTH_01827</name>
</gene>
<evidence type="ECO:0000259" key="3">
    <source>
        <dbReference type="PROSITE" id="PS50110"/>
    </source>
</evidence>
<dbReference type="SMART" id="SM00448">
    <property type="entry name" value="REC"/>
    <property type="match status" value="1"/>
</dbReference>
<dbReference type="InterPro" id="IPR001789">
    <property type="entry name" value="Sig_transdc_resp-reg_receiver"/>
</dbReference>
<evidence type="ECO:0000256" key="2">
    <source>
        <dbReference type="PROSITE-ProRule" id="PRU00169"/>
    </source>
</evidence>
<dbReference type="STRING" id="1223802.SUTH_01827"/>
<dbReference type="PANTHER" id="PTHR44591:SF18">
    <property type="entry name" value="REGULATORY PROTEIN"/>
    <property type="match status" value="1"/>
</dbReference>
<feature type="domain" description="Response regulatory" evidence="3">
    <location>
        <begin position="4"/>
        <end position="120"/>
    </location>
</feature>
<dbReference type="PROSITE" id="PS50110">
    <property type="entry name" value="RESPONSE_REGULATORY"/>
    <property type="match status" value="1"/>
</dbReference>
<evidence type="ECO:0000313" key="4">
    <source>
        <dbReference type="EMBL" id="BAO29619.1"/>
    </source>
</evidence>
<evidence type="ECO:0000256" key="1">
    <source>
        <dbReference type="ARBA" id="ARBA00022553"/>
    </source>
</evidence>
<accession>W0SEF6</accession>
<dbReference type="OrthoDB" id="9179585at2"/>
<dbReference type="EMBL" id="AP012547">
    <property type="protein sequence ID" value="BAO29619.1"/>
    <property type="molecule type" value="Genomic_DNA"/>
</dbReference>
<sequence>MSHKILVVDDHPEIRRMIRLSLGDDFEVLEAEDGQTALGIIRHKLPRIVLLDVKMPGLMTGFEVLETIKSTHAMRDVIVIMVTAYGQARDYDKGMDLGADAYFVKPFSPLQLAAAIRELVN</sequence>
<dbReference type="Proteomes" id="UP000031637">
    <property type="component" value="Chromosome"/>
</dbReference>
<dbReference type="RefSeq" id="WP_041098721.1">
    <property type="nucleotide sequence ID" value="NZ_AP012547.1"/>
</dbReference>
<reference evidence="4 5" key="1">
    <citation type="journal article" date="2014" name="Syst. Appl. Microbiol.">
        <title>Complete genomes of freshwater sulfur oxidizers Sulfuricella denitrificans skB26 and Sulfuritalea hydrogenivorans sk43H: genetic insights into the sulfur oxidation pathway of betaproteobacteria.</title>
        <authorList>
            <person name="Watanabe T."/>
            <person name="Kojima H."/>
            <person name="Fukui M."/>
        </authorList>
    </citation>
    <scope>NUCLEOTIDE SEQUENCE [LARGE SCALE GENOMIC DNA]</scope>
    <source>
        <strain evidence="4">DSM22779</strain>
    </source>
</reference>
<keyword evidence="1 2" id="KW-0597">Phosphoprotein</keyword>
<dbReference type="SUPFAM" id="SSF52172">
    <property type="entry name" value="CheY-like"/>
    <property type="match status" value="1"/>
</dbReference>